<name>A0ABT4YUG6_9VIBR</name>
<protein>
    <recommendedName>
        <fullName evidence="4">threonine-phosphate decarboxylase</fullName>
        <ecNumber evidence="4">4.1.1.81</ecNumber>
    </recommendedName>
    <alternativeName>
        <fullName evidence="8">L-threonine-O-3-phosphate decarboxylase</fullName>
    </alternativeName>
</protein>
<accession>A0ABT4YUG6</accession>
<evidence type="ECO:0000256" key="7">
    <source>
        <dbReference type="ARBA" id="ARBA00023239"/>
    </source>
</evidence>
<dbReference type="Proteomes" id="UP001210678">
    <property type="component" value="Unassembled WGS sequence"/>
</dbReference>
<gene>
    <name evidence="11" type="primary">cobD</name>
    <name evidence="11" type="ORF">PGX00_16895</name>
</gene>
<evidence type="ECO:0000256" key="5">
    <source>
        <dbReference type="ARBA" id="ARBA00022573"/>
    </source>
</evidence>
<dbReference type="PROSITE" id="PS00105">
    <property type="entry name" value="AA_TRANSFER_CLASS_1"/>
    <property type="match status" value="1"/>
</dbReference>
<dbReference type="NCBIfam" id="TIGR01140">
    <property type="entry name" value="L_thr_O3P_dcar"/>
    <property type="match status" value="1"/>
</dbReference>
<evidence type="ECO:0000256" key="4">
    <source>
        <dbReference type="ARBA" id="ARBA00012285"/>
    </source>
</evidence>
<dbReference type="SUPFAM" id="SSF53383">
    <property type="entry name" value="PLP-dependent transferases"/>
    <property type="match status" value="1"/>
</dbReference>
<evidence type="ECO:0000313" key="11">
    <source>
        <dbReference type="EMBL" id="MDB1125229.1"/>
    </source>
</evidence>
<dbReference type="EC" id="4.1.1.81" evidence="4"/>
<dbReference type="InterPro" id="IPR015422">
    <property type="entry name" value="PyrdxlP-dep_Trfase_small"/>
</dbReference>
<dbReference type="Gene3D" id="3.40.640.10">
    <property type="entry name" value="Type I PLP-dependent aspartate aminotransferase-like (Major domain)"/>
    <property type="match status" value="1"/>
</dbReference>
<organism evidence="11 12">
    <name type="scientific">Vibrio algarum</name>
    <dbReference type="NCBI Taxonomy" id="3020714"/>
    <lineage>
        <taxon>Bacteria</taxon>
        <taxon>Pseudomonadati</taxon>
        <taxon>Pseudomonadota</taxon>
        <taxon>Gammaproteobacteria</taxon>
        <taxon>Vibrionales</taxon>
        <taxon>Vibrionaceae</taxon>
        <taxon>Vibrio</taxon>
    </lineage>
</organism>
<dbReference type="InterPro" id="IPR015421">
    <property type="entry name" value="PyrdxlP-dep_Trfase_major"/>
</dbReference>
<dbReference type="Gene3D" id="3.90.1150.10">
    <property type="entry name" value="Aspartate Aminotransferase, domain 1"/>
    <property type="match status" value="1"/>
</dbReference>
<keyword evidence="6" id="KW-0663">Pyridoxal phosphate</keyword>
<dbReference type="RefSeq" id="WP_272138741.1">
    <property type="nucleotide sequence ID" value="NZ_JAQLOI010000003.1"/>
</dbReference>
<reference evidence="11 12" key="1">
    <citation type="submission" date="2023-01" db="EMBL/GenBank/DDBJ databases">
        <title>Vibrio sp. KJ40-1 sp.nov, isolated from marine algae.</title>
        <authorList>
            <person name="Butt M."/>
            <person name="Kim J.M.J."/>
            <person name="Jeon C.O.C."/>
        </authorList>
    </citation>
    <scope>NUCLEOTIDE SEQUENCE [LARGE SCALE GENOMIC DNA]</scope>
    <source>
        <strain evidence="11 12">KJ40-1</strain>
    </source>
</reference>
<dbReference type="PANTHER" id="PTHR42885:SF1">
    <property type="entry name" value="THREONINE-PHOSPHATE DECARBOXYLASE"/>
    <property type="match status" value="1"/>
</dbReference>
<dbReference type="PANTHER" id="PTHR42885">
    <property type="entry name" value="HISTIDINOL-PHOSPHATE AMINOTRANSFERASE-RELATED"/>
    <property type="match status" value="1"/>
</dbReference>
<keyword evidence="12" id="KW-1185">Reference proteome</keyword>
<feature type="domain" description="Aminotransferase class I/classII large" evidence="10">
    <location>
        <begin position="132"/>
        <end position="276"/>
    </location>
</feature>
<proteinExistence type="predicted"/>
<dbReference type="Pfam" id="PF00155">
    <property type="entry name" value="Aminotran_1_2"/>
    <property type="match status" value="1"/>
</dbReference>
<dbReference type="InterPro" id="IPR015424">
    <property type="entry name" value="PyrdxlP-dep_Trfase"/>
</dbReference>
<evidence type="ECO:0000256" key="1">
    <source>
        <dbReference type="ARBA" id="ARBA00001933"/>
    </source>
</evidence>
<comment type="pathway">
    <text evidence="3">Cofactor biosynthesis; adenosylcobalamin biosynthesis.</text>
</comment>
<evidence type="ECO:0000256" key="3">
    <source>
        <dbReference type="ARBA" id="ARBA00004953"/>
    </source>
</evidence>
<dbReference type="EMBL" id="JAQLOI010000003">
    <property type="protein sequence ID" value="MDB1125229.1"/>
    <property type="molecule type" value="Genomic_DNA"/>
</dbReference>
<evidence type="ECO:0000259" key="10">
    <source>
        <dbReference type="Pfam" id="PF00155"/>
    </source>
</evidence>
<evidence type="ECO:0000256" key="9">
    <source>
        <dbReference type="ARBA" id="ARBA00048531"/>
    </source>
</evidence>
<evidence type="ECO:0000256" key="2">
    <source>
        <dbReference type="ARBA" id="ARBA00003444"/>
    </source>
</evidence>
<sequence length="347" mass="38985">MIKHGGDLLQIARRYGGEIDQWVDLSTGVSPYTYPVSDLPISVWNQLPQENDGLEVAAKNYYQSPEEPLAVAGSQAAIMLLPDTVKQFRGGRTGVVALPKVGYKEHQHAWCKNRSGSEIDAWEVIWYDDRLSSEQIKQCDVVVIINPNNPTGYQCDVDYLLTIHHELAQKNGILIVDEAFIDIHPEKSLLSVINDLKNLIVLRSIGKFFGLAGARVGFLFATEPLKNNVAERLGPWTVTGPSRWVVKHALVDHEWQNKASKKIEKASSRLKTLLSHYLTSDFEGTALFTTVYVENAPYLHDKLCQNQVFTRLCDENNAVRFGLPANVFQWDKLESALVAINQDMEPL</sequence>
<comment type="caution">
    <text evidence="11">The sequence shown here is derived from an EMBL/GenBank/DDBJ whole genome shotgun (WGS) entry which is preliminary data.</text>
</comment>
<keyword evidence="5" id="KW-0169">Cobalamin biosynthesis</keyword>
<dbReference type="CDD" id="cd00609">
    <property type="entry name" value="AAT_like"/>
    <property type="match status" value="1"/>
</dbReference>
<dbReference type="InterPro" id="IPR004838">
    <property type="entry name" value="NHTrfase_class1_PyrdxlP-BS"/>
</dbReference>
<evidence type="ECO:0000256" key="6">
    <source>
        <dbReference type="ARBA" id="ARBA00022898"/>
    </source>
</evidence>
<dbReference type="InterPro" id="IPR004839">
    <property type="entry name" value="Aminotransferase_I/II_large"/>
</dbReference>
<comment type="cofactor">
    <cofactor evidence="1">
        <name>pyridoxal 5'-phosphate</name>
        <dbReference type="ChEBI" id="CHEBI:597326"/>
    </cofactor>
</comment>
<comment type="function">
    <text evidence="2">Decarboxylates L-threonine-O-3-phosphate to yield (R)-1-amino-2-propanol O-2-phosphate, the precursor for the linkage between the nucleotide loop and the corrin ring in cobalamin.</text>
</comment>
<dbReference type="GO" id="GO:0048472">
    <property type="term" value="F:threonine-phosphate decarboxylase activity"/>
    <property type="evidence" value="ECO:0007669"/>
    <property type="project" value="UniProtKB-EC"/>
</dbReference>
<keyword evidence="7 11" id="KW-0456">Lyase</keyword>
<evidence type="ECO:0000256" key="8">
    <source>
        <dbReference type="ARBA" id="ARBA00029996"/>
    </source>
</evidence>
<comment type="catalytic activity">
    <reaction evidence="9">
        <text>O-phospho-L-threonine + H(+) = (R)-1-aminopropan-2-yl phosphate + CO2</text>
        <dbReference type="Rhea" id="RHEA:11492"/>
        <dbReference type="ChEBI" id="CHEBI:15378"/>
        <dbReference type="ChEBI" id="CHEBI:16526"/>
        <dbReference type="ChEBI" id="CHEBI:58563"/>
        <dbReference type="ChEBI" id="CHEBI:58675"/>
        <dbReference type="EC" id="4.1.1.81"/>
    </reaction>
</comment>
<dbReference type="InterPro" id="IPR005860">
    <property type="entry name" value="CobD"/>
</dbReference>
<evidence type="ECO:0000313" key="12">
    <source>
        <dbReference type="Proteomes" id="UP001210678"/>
    </source>
</evidence>